<accession>A0ABT6L5Z6</accession>
<dbReference type="Proteomes" id="UP001160130">
    <property type="component" value="Unassembled WGS sequence"/>
</dbReference>
<evidence type="ECO:0000313" key="2">
    <source>
        <dbReference type="EMBL" id="MDH6198349.1"/>
    </source>
</evidence>
<organism evidence="2 3">
    <name type="scientific">Mycolicibacterium frederiksbergense</name>
    <dbReference type="NCBI Taxonomy" id="117567"/>
    <lineage>
        <taxon>Bacteria</taxon>
        <taxon>Bacillati</taxon>
        <taxon>Actinomycetota</taxon>
        <taxon>Actinomycetes</taxon>
        <taxon>Mycobacteriales</taxon>
        <taxon>Mycobacteriaceae</taxon>
        <taxon>Mycolicibacterium</taxon>
    </lineage>
</organism>
<feature type="region of interest" description="Disordered" evidence="1">
    <location>
        <begin position="1"/>
        <end position="40"/>
    </location>
</feature>
<evidence type="ECO:0000256" key="1">
    <source>
        <dbReference type="SAM" id="MobiDB-lite"/>
    </source>
</evidence>
<protein>
    <submittedName>
        <fullName evidence="2">Uncharacterized protein</fullName>
    </submittedName>
</protein>
<proteinExistence type="predicted"/>
<comment type="caution">
    <text evidence="2">The sequence shown here is derived from an EMBL/GenBank/DDBJ whole genome shotgun (WGS) entry which is preliminary data.</text>
</comment>
<dbReference type="EMBL" id="JARXVE010000010">
    <property type="protein sequence ID" value="MDH6198349.1"/>
    <property type="molecule type" value="Genomic_DNA"/>
</dbReference>
<sequence length="40" mass="4104">MADWLTLPGRESLGGRPFGDGTAPGLPRESERVTAGYGAG</sequence>
<reference evidence="2 3" key="1">
    <citation type="submission" date="2023-04" db="EMBL/GenBank/DDBJ databases">
        <title>Forest soil microbial communities from Buena Vista Peninsula, Colon Province, Panama.</title>
        <authorList>
            <person name="Bouskill N."/>
        </authorList>
    </citation>
    <scope>NUCLEOTIDE SEQUENCE [LARGE SCALE GENOMIC DNA]</scope>
    <source>
        <strain evidence="2 3">AC80</strain>
    </source>
</reference>
<gene>
    <name evidence="2" type="ORF">M2272_005008</name>
</gene>
<evidence type="ECO:0000313" key="3">
    <source>
        <dbReference type="Proteomes" id="UP001160130"/>
    </source>
</evidence>
<keyword evidence="3" id="KW-1185">Reference proteome</keyword>
<name>A0ABT6L5Z6_9MYCO</name>